<feature type="binding site" evidence="2">
    <location>
        <position position="209"/>
    </location>
    <ligand>
        <name>Mg(2+)</name>
        <dbReference type="ChEBI" id="CHEBI:18420"/>
    </ligand>
</feature>
<proteinExistence type="inferred from homology"/>
<feature type="binding site" evidence="2">
    <location>
        <position position="73"/>
    </location>
    <ligand>
        <name>substrate</name>
    </ligand>
</feature>
<dbReference type="Proteomes" id="UP000501602">
    <property type="component" value="Chromosome"/>
</dbReference>
<dbReference type="FunFam" id="3.40.1180.10:FF:000001">
    <property type="entry name" value="(2E,6E)-farnesyl-diphosphate-specific ditrans,polycis-undecaprenyl-diphosphate synthase"/>
    <property type="match status" value="1"/>
</dbReference>
<feature type="binding site" evidence="2">
    <location>
        <position position="190"/>
    </location>
    <ligand>
        <name>substrate</name>
    </ligand>
</feature>
<dbReference type="GO" id="GO:0008834">
    <property type="term" value="F:ditrans,polycis-undecaprenyl-diphosphate synthase [(2E,6E)-farnesyl-diphosphate specific] activity"/>
    <property type="evidence" value="ECO:0007669"/>
    <property type="project" value="UniProtKB-UniRule"/>
</dbReference>
<sequence>MSESFTTPVEGIMPRHIAIIMDGNGRWAEAQGQPRVIGHRAGVKSVREVVRLCREQNVEALTLFAFSSENWSRPAREVQLLMRLFMTVLRREIKLLKKSNVRLRIIGDISGFDDKLQQRIRDAEQTTAECDGLLLNVAANYGGRWDIANAAQKMCQLVQQGELDINDVNEQTMQRFICMADQPEVDLLIRTGGEQRISNFLMWQCAYAELFFSEALWPDFADAEFTEAVDCFARRQRRFGLIGAQVTNPN</sequence>
<feature type="binding site" evidence="2">
    <location>
        <begin position="67"/>
        <end position="69"/>
    </location>
    <ligand>
        <name>substrate</name>
    </ligand>
</feature>
<dbReference type="InterPro" id="IPR001441">
    <property type="entry name" value="UPP_synth-like"/>
</dbReference>
<dbReference type="RefSeq" id="WP_168660651.1">
    <property type="nucleotide sequence ID" value="NZ_CP051180.1"/>
</dbReference>
<dbReference type="CDD" id="cd00475">
    <property type="entry name" value="Cis_IPPS"/>
    <property type="match status" value="1"/>
</dbReference>
<keyword evidence="1 2" id="KW-0808">Transferase</keyword>
<dbReference type="NCBIfam" id="TIGR00055">
    <property type="entry name" value="uppS"/>
    <property type="match status" value="1"/>
</dbReference>
<dbReference type="Pfam" id="PF01255">
    <property type="entry name" value="Prenyltransf"/>
    <property type="match status" value="1"/>
</dbReference>
<evidence type="ECO:0000256" key="1">
    <source>
        <dbReference type="ARBA" id="ARBA00022679"/>
    </source>
</evidence>
<dbReference type="PANTHER" id="PTHR10291">
    <property type="entry name" value="DEHYDRODOLICHYL DIPHOSPHATE SYNTHASE FAMILY MEMBER"/>
    <property type="match status" value="1"/>
</dbReference>
<name>A0A6H1UE80_9GAMM</name>
<keyword evidence="2" id="KW-0479">Metal-binding</keyword>
<evidence type="ECO:0000256" key="2">
    <source>
        <dbReference type="HAMAP-Rule" id="MF_01139"/>
    </source>
</evidence>
<keyword evidence="2" id="KW-0573">Peptidoglycan synthesis</keyword>
<feature type="binding site" evidence="2">
    <location>
        <begin position="23"/>
        <end position="26"/>
    </location>
    <ligand>
        <name>substrate</name>
    </ligand>
</feature>
<dbReference type="PROSITE" id="PS01066">
    <property type="entry name" value="UPP_SYNTHASE"/>
    <property type="match status" value="1"/>
</dbReference>
<feature type="binding site" evidence="2">
    <location>
        <begin position="196"/>
        <end position="198"/>
    </location>
    <ligand>
        <name>substrate</name>
    </ligand>
</feature>
<dbReference type="Gene3D" id="3.40.1180.10">
    <property type="entry name" value="Decaprenyl diphosphate synthase-like"/>
    <property type="match status" value="1"/>
</dbReference>
<keyword evidence="2" id="KW-0460">Magnesium</keyword>
<feature type="active site" evidence="2">
    <location>
        <position position="22"/>
    </location>
</feature>
<keyword evidence="4" id="KW-1185">Reference proteome</keyword>
<dbReference type="GO" id="GO:0005829">
    <property type="term" value="C:cytosol"/>
    <property type="evidence" value="ECO:0007669"/>
    <property type="project" value="TreeGrafter"/>
</dbReference>
<dbReference type="AlphaFoldDB" id="A0A6H1UE80"/>
<dbReference type="GO" id="GO:0000287">
    <property type="term" value="F:magnesium ion binding"/>
    <property type="evidence" value="ECO:0007669"/>
    <property type="project" value="UniProtKB-UniRule"/>
</dbReference>
<dbReference type="SUPFAM" id="SSF64005">
    <property type="entry name" value="Undecaprenyl diphosphate synthase"/>
    <property type="match status" value="1"/>
</dbReference>
<dbReference type="EC" id="2.5.1.31" evidence="2"/>
<evidence type="ECO:0000313" key="3">
    <source>
        <dbReference type="EMBL" id="QIZ77391.1"/>
    </source>
</evidence>
<dbReference type="GO" id="GO:0009252">
    <property type="term" value="P:peptidoglycan biosynthetic process"/>
    <property type="evidence" value="ECO:0007669"/>
    <property type="project" value="UniProtKB-UniRule"/>
</dbReference>
<comment type="cofactor">
    <cofactor evidence="2">
        <name>Mg(2+)</name>
        <dbReference type="ChEBI" id="CHEBI:18420"/>
    </cofactor>
    <text evidence="2">Binds 2 magnesium ions per subunit.</text>
</comment>
<dbReference type="GO" id="GO:0016094">
    <property type="term" value="P:polyprenol biosynthetic process"/>
    <property type="evidence" value="ECO:0007669"/>
    <property type="project" value="TreeGrafter"/>
</dbReference>
<feature type="binding site" evidence="2">
    <location>
        <position position="71"/>
    </location>
    <ligand>
        <name>substrate</name>
    </ligand>
</feature>
<dbReference type="InterPro" id="IPR018520">
    <property type="entry name" value="UPP_synth-like_CS"/>
</dbReference>
<organism evidence="3 4">
    <name type="scientific">Ferrimonas lipolytica</name>
    <dbReference type="NCBI Taxonomy" id="2724191"/>
    <lineage>
        <taxon>Bacteria</taxon>
        <taxon>Pseudomonadati</taxon>
        <taxon>Pseudomonadota</taxon>
        <taxon>Gammaproteobacteria</taxon>
        <taxon>Alteromonadales</taxon>
        <taxon>Ferrimonadaceae</taxon>
        <taxon>Ferrimonas</taxon>
    </lineage>
</organism>
<comment type="function">
    <text evidence="2">Catalyzes the sequential condensation of isopentenyl diphosphate (IPP) with (2E,6E)-farnesyl diphosphate (E,E-FPP) to yield (2Z,6Z,10Z,14Z,18Z,22Z,26Z,30Z,34E,38E)-undecaprenyl diphosphate (di-trans,octa-cis-UPP). UPP is the precursor of glycosyl carrier lipid in the biosynthesis of bacterial cell wall polysaccharide components such as peptidoglycan and lipopolysaccharide.</text>
</comment>
<comment type="subunit">
    <text evidence="2">Homodimer.</text>
</comment>
<keyword evidence="2" id="KW-0961">Cell wall biogenesis/degradation</keyword>
<protein>
    <recommendedName>
        <fullName evidence="2">Ditrans,polycis-undecaprenyl-diphosphate synthase ((2E,6E)-farnesyl-diphosphate specific)</fullName>
        <ecNumber evidence="2">2.5.1.31</ecNumber>
    </recommendedName>
    <alternativeName>
        <fullName evidence="2">Ditrans,polycis-undecaprenylcistransferase</fullName>
    </alternativeName>
    <alternativeName>
        <fullName evidence="2">Undecaprenyl diphosphate synthase</fullName>
        <shortName evidence="2">UDS</shortName>
    </alternativeName>
    <alternativeName>
        <fullName evidence="2">Undecaprenyl pyrophosphate synthase</fullName>
        <shortName evidence="2">UPP synthase</shortName>
    </alternativeName>
</protein>
<feature type="active site" description="Proton acceptor" evidence="2">
    <location>
        <position position="70"/>
    </location>
</feature>
<evidence type="ECO:0000313" key="4">
    <source>
        <dbReference type="Proteomes" id="UP000501602"/>
    </source>
</evidence>
<gene>
    <name evidence="2 3" type="primary">uppS</name>
    <name evidence="3" type="ORF">HER31_11165</name>
</gene>
<feature type="binding site" evidence="2">
    <location>
        <position position="27"/>
    </location>
    <ligand>
        <name>substrate</name>
    </ligand>
</feature>
<feature type="binding site" evidence="2">
    <location>
        <position position="22"/>
    </location>
    <ligand>
        <name>Mg(2+)</name>
        <dbReference type="ChEBI" id="CHEBI:18420"/>
    </ligand>
</feature>
<dbReference type="InterPro" id="IPR036424">
    <property type="entry name" value="UPP_synth-like_sf"/>
</dbReference>
<comment type="similarity">
    <text evidence="2">Belongs to the UPP synthase family.</text>
</comment>
<reference evidence="3 4" key="1">
    <citation type="submission" date="2020-04" db="EMBL/GenBank/DDBJ databases">
        <title>Ferrimonas sp. S7 isolated from sea water.</title>
        <authorList>
            <person name="Bae S.S."/>
            <person name="Baek K."/>
        </authorList>
    </citation>
    <scope>NUCLEOTIDE SEQUENCE [LARGE SCALE GENOMIC DNA]</scope>
    <source>
        <strain evidence="3 4">S7</strain>
    </source>
</reference>
<dbReference type="GO" id="GO:0008360">
    <property type="term" value="P:regulation of cell shape"/>
    <property type="evidence" value="ECO:0007669"/>
    <property type="project" value="UniProtKB-KW"/>
</dbReference>
<dbReference type="HAMAP" id="MF_01139">
    <property type="entry name" value="ISPT"/>
    <property type="match status" value="1"/>
</dbReference>
<dbReference type="GO" id="GO:0071555">
    <property type="term" value="P:cell wall organization"/>
    <property type="evidence" value="ECO:0007669"/>
    <property type="project" value="UniProtKB-KW"/>
</dbReference>
<feature type="binding site" evidence="2">
    <location>
        <position position="35"/>
    </location>
    <ligand>
        <name>substrate</name>
    </ligand>
</feature>
<dbReference type="KEGG" id="fes:HER31_11165"/>
<comment type="catalytic activity">
    <reaction evidence="2">
        <text>8 isopentenyl diphosphate + (2E,6E)-farnesyl diphosphate = di-trans,octa-cis-undecaprenyl diphosphate + 8 diphosphate</text>
        <dbReference type="Rhea" id="RHEA:27551"/>
        <dbReference type="ChEBI" id="CHEBI:33019"/>
        <dbReference type="ChEBI" id="CHEBI:58405"/>
        <dbReference type="ChEBI" id="CHEBI:128769"/>
        <dbReference type="ChEBI" id="CHEBI:175763"/>
        <dbReference type="EC" id="2.5.1.31"/>
    </reaction>
</comment>
<dbReference type="PANTHER" id="PTHR10291:SF0">
    <property type="entry name" value="DEHYDRODOLICHYL DIPHOSPHATE SYNTHASE 2"/>
    <property type="match status" value="1"/>
</dbReference>
<feature type="binding site" evidence="2">
    <location>
        <position position="39"/>
    </location>
    <ligand>
        <name>substrate</name>
    </ligand>
</feature>
<dbReference type="EMBL" id="CP051180">
    <property type="protein sequence ID" value="QIZ77391.1"/>
    <property type="molecule type" value="Genomic_DNA"/>
</dbReference>
<keyword evidence="2" id="KW-0133">Cell shape</keyword>
<accession>A0A6H1UE80</accession>